<dbReference type="NCBIfam" id="TIGR03284">
    <property type="entry name" value="thym_sym"/>
    <property type="match status" value="1"/>
</dbReference>
<feature type="domain" description="Thymidylate synthase/dCMP hydroxymethylase" evidence="4">
    <location>
        <begin position="2"/>
        <end position="292"/>
    </location>
</feature>
<dbReference type="SUPFAM" id="SSF55831">
    <property type="entry name" value="Thymidylate synthase/dCMP hydroxymethylase"/>
    <property type="match status" value="1"/>
</dbReference>
<gene>
    <name evidence="5" type="ORF">MGWOODY_XGa2828</name>
</gene>
<dbReference type="InterPro" id="IPR023451">
    <property type="entry name" value="Thymidate_synth/dCMP_Mease_dom"/>
</dbReference>
<dbReference type="PRINTS" id="PR00108">
    <property type="entry name" value="THYMDSNTHASE"/>
</dbReference>
<dbReference type="GO" id="GO:0004799">
    <property type="term" value="F:thymidylate synthase activity"/>
    <property type="evidence" value="ECO:0007669"/>
    <property type="project" value="UniProtKB-EC"/>
</dbReference>
<dbReference type="Gene3D" id="3.30.572.10">
    <property type="entry name" value="Thymidylate synthase/dCMP hydroxymethylase domain"/>
    <property type="match status" value="1"/>
</dbReference>
<dbReference type="AlphaFoldDB" id="A0A160TUV9"/>
<proteinExistence type="inferred from homology"/>
<name>A0A160TUV9_9ZZZZ</name>
<keyword evidence="2 5" id="KW-0489">Methyltransferase</keyword>
<evidence type="ECO:0000256" key="1">
    <source>
        <dbReference type="ARBA" id="ARBA00011947"/>
    </source>
</evidence>
<dbReference type="HAMAP" id="MF_00008">
    <property type="entry name" value="Thymidy_synth_bact"/>
    <property type="match status" value="1"/>
</dbReference>
<organism evidence="5">
    <name type="scientific">hydrothermal vent metagenome</name>
    <dbReference type="NCBI Taxonomy" id="652676"/>
    <lineage>
        <taxon>unclassified sequences</taxon>
        <taxon>metagenomes</taxon>
        <taxon>ecological metagenomes</taxon>
    </lineage>
</organism>
<dbReference type="EMBL" id="CZRL01000123">
    <property type="protein sequence ID" value="CUS55200.1"/>
    <property type="molecule type" value="Genomic_DNA"/>
</dbReference>
<evidence type="ECO:0000256" key="3">
    <source>
        <dbReference type="ARBA" id="ARBA00022679"/>
    </source>
</evidence>
<evidence type="ECO:0000259" key="4">
    <source>
        <dbReference type="Pfam" id="PF00303"/>
    </source>
</evidence>
<dbReference type="GO" id="GO:0032259">
    <property type="term" value="P:methylation"/>
    <property type="evidence" value="ECO:0007669"/>
    <property type="project" value="UniProtKB-KW"/>
</dbReference>
<dbReference type="GO" id="GO:0006231">
    <property type="term" value="P:dTMP biosynthetic process"/>
    <property type="evidence" value="ECO:0007669"/>
    <property type="project" value="InterPro"/>
</dbReference>
<evidence type="ECO:0000256" key="2">
    <source>
        <dbReference type="ARBA" id="ARBA00022603"/>
    </source>
</evidence>
<protein>
    <recommendedName>
        <fullName evidence="1">thymidylate synthase</fullName>
        <ecNumber evidence="1">2.1.1.45</ecNumber>
    </recommendedName>
</protein>
<dbReference type="EC" id="2.1.1.45" evidence="1"/>
<dbReference type="PANTHER" id="PTHR11548:SF1">
    <property type="entry name" value="THYMIDYLATE SYNTHASE 1"/>
    <property type="match status" value="1"/>
</dbReference>
<reference evidence="5" key="1">
    <citation type="submission" date="2015-10" db="EMBL/GenBank/DDBJ databases">
        <authorList>
            <person name="Gilbert D.G."/>
        </authorList>
    </citation>
    <scope>NUCLEOTIDE SEQUENCE</scope>
</reference>
<dbReference type="PANTHER" id="PTHR11548">
    <property type="entry name" value="THYMIDYLATE SYNTHASE 1"/>
    <property type="match status" value="1"/>
</dbReference>
<dbReference type="CDD" id="cd00351">
    <property type="entry name" value="TS_Pyrimidine_HMase"/>
    <property type="match status" value="1"/>
</dbReference>
<keyword evidence="3 5" id="KW-0808">Transferase</keyword>
<dbReference type="InterPro" id="IPR045097">
    <property type="entry name" value="Thymidate_synth/dCMP_Mease"/>
</dbReference>
<dbReference type="Pfam" id="PF00303">
    <property type="entry name" value="Thymidylat_synt"/>
    <property type="match status" value="1"/>
</dbReference>
<dbReference type="GO" id="GO:0005829">
    <property type="term" value="C:cytosol"/>
    <property type="evidence" value="ECO:0007669"/>
    <property type="project" value="TreeGrafter"/>
</dbReference>
<evidence type="ECO:0000313" key="5">
    <source>
        <dbReference type="EMBL" id="CUS55200.1"/>
    </source>
</evidence>
<sequence length="292" mass="33098">MKQYLDTVQQVLEHGSRKTNRTGVDTLSRFNINYEIDLRQGFPLLTTKEISWKNIVVENLWFLSGETHIDLLRRHGCKFWDPWADGNGRVPSAYGNFWRHFPIHEDGQPRFNDQIRWVVDELKRNPNSRRLVVSAWAPGNAQTSALPPCHALWVLNVQHTAEGEPLLCLHLTQRSCDVALGVPYNIAGYAFLLELFARFSGIQAGILGHTLIDAHIYTAKPDGTMAEYDHVPGLKEQITRTPRNLPKLRIDASIQALDDIPALLKAETETLLAFFQLTGYEPHPAISFKVAV</sequence>
<accession>A0A160TUV9</accession>
<dbReference type="InterPro" id="IPR000398">
    <property type="entry name" value="Thymidylate_synthase"/>
</dbReference>
<dbReference type="InterPro" id="IPR036926">
    <property type="entry name" value="Thymidate_synth/dCMP_Mease_sf"/>
</dbReference>